<dbReference type="Proteomes" id="UP001168146">
    <property type="component" value="Unassembled WGS sequence"/>
</dbReference>
<feature type="region of interest" description="Disordered" evidence="1">
    <location>
        <begin position="1"/>
        <end position="64"/>
    </location>
</feature>
<feature type="region of interest" description="Disordered" evidence="1">
    <location>
        <begin position="680"/>
        <end position="756"/>
    </location>
</feature>
<dbReference type="Pfam" id="PF20233">
    <property type="entry name" value="DUF6590"/>
    <property type="match status" value="1"/>
</dbReference>
<dbReference type="AlphaFoldDB" id="A0AAN6FU85"/>
<gene>
    <name evidence="3" type="ORF">LTR82_006395</name>
</gene>
<reference evidence="3" key="1">
    <citation type="submission" date="2021-12" db="EMBL/GenBank/DDBJ databases">
        <title>Black yeast isolated from Biological Soil Crust.</title>
        <authorList>
            <person name="Kurbessoian T."/>
        </authorList>
    </citation>
    <scope>NUCLEOTIDE SEQUENCE</scope>
    <source>
        <strain evidence="3">CCFEE 5208</strain>
    </source>
</reference>
<organism evidence="3 4">
    <name type="scientific">Friedmanniomyces endolithicus</name>
    <dbReference type="NCBI Taxonomy" id="329885"/>
    <lineage>
        <taxon>Eukaryota</taxon>
        <taxon>Fungi</taxon>
        <taxon>Dikarya</taxon>
        <taxon>Ascomycota</taxon>
        <taxon>Pezizomycotina</taxon>
        <taxon>Dothideomycetes</taxon>
        <taxon>Dothideomycetidae</taxon>
        <taxon>Mycosphaerellales</taxon>
        <taxon>Teratosphaeriaceae</taxon>
        <taxon>Friedmanniomyces</taxon>
    </lineage>
</organism>
<feature type="compositionally biased region" description="Basic residues" evidence="1">
    <location>
        <begin position="98"/>
        <end position="112"/>
    </location>
</feature>
<protein>
    <recommendedName>
        <fullName evidence="2">DUF6590 domain-containing protein</fullName>
    </recommendedName>
</protein>
<evidence type="ECO:0000256" key="1">
    <source>
        <dbReference type="SAM" id="MobiDB-lite"/>
    </source>
</evidence>
<feature type="domain" description="DUF6590" evidence="2">
    <location>
        <begin position="505"/>
        <end position="666"/>
    </location>
</feature>
<dbReference type="InterPro" id="IPR046497">
    <property type="entry name" value="DUF6590"/>
</dbReference>
<feature type="region of interest" description="Disordered" evidence="1">
    <location>
        <begin position="90"/>
        <end position="129"/>
    </location>
</feature>
<feature type="compositionally biased region" description="Basic and acidic residues" evidence="1">
    <location>
        <begin position="113"/>
        <end position="128"/>
    </location>
</feature>
<accession>A0AAN6FU85</accession>
<feature type="compositionally biased region" description="Low complexity" evidence="1">
    <location>
        <begin position="343"/>
        <end position="355"/>
    </location>
</feature>
<evidence type="ECO:0000313" key="4">
    <source>
        <dbReference type="Proteomes" id="UP001168146"/>
    </source>
</evidence>
<sequence length="824" mass="89779">MSTHDRYDRDYDSDDSTLVDEARQGRRSRRSAYRSPSLDSNSPPRSYYDGPSPNQERGPERSDGLGKTVLAVGLLAALAGLFHVWNVRRREEQEREERRRRREKFAKAKAARRRGEERRETARRRDDDLAPSVMLRIGNAPPRRERSRDVKMIEVDSADDLVVQDEMRSAGCISFRRQASSHRSSAMSVSPFVGTGSHVGPSYPKPGGRYKTEVAKYLINARLTSAKEALVGLPILREKLRSSPTHEQPWNNPRADAEPQSGAARLYMYRAAEAPPQQHPKLDSQTTMAPPSNQPVWLRDEERRLRYYIHPQDGARVYENGTRVPRPNNEPRVPPQAIPSRLPQAQAPSGASPPGNDSQFAFGGPDSRLGPQRPTAGNRPLAAGPSTRSGPQNPTPGHDSLAAGIAGLQIDGPTTTPFHPGAATLESAGPTAPIVSQSDRGVRVVIAQNPTSRVTTTIGTGPPERITDPYLYGQGIRVRRAIYGNNGNEGEQEPLFSNFRIRRHDFFTRGRVFMILWSEPFGETTTNIGSVIQNDRSIPGLFLGRHGERVYSKVRKFVITREGSDFCTAVPVVTYGAQGVSKFGVTKFEHGIIYTGPAAPEPLPAELPTRGERAMSATPIRVTPDAQGMKLDEMSRIDYAKPHTIEHNLKVAAVGVVHPASMEALITQFRSVWLDQPTDGPNPNAAVRGAASGSTRSTVPRTGSSGNTSSQSTRATAGGSIREEDESRAANAAAGPRALPRRNTADTNADAAQAAVRSAPAPINGAEVEMIRTSIRNGMRQGQSQAAVMEAIRQRYLAAGHPPERTLALIRAALAPPARPAGSQ</sequence>
<dbReference type="EMBL" id="JASUXU010000016">
    <property type="protein sequence ID" value="KAK0322436.1"/>
    <property type="molecule type" value="Genomic_DNA"/>
</dbReference>
<evidence type="ECO:0000259" key="2">
    <source>
        <dbReference type="Pfam" id="PF20233"/>
    </source>
</evidence>
<feature type="compositionally biased region" description="Polar residues" evidence="1">
    <location>
        <begin position="692"/>
        <end position="701"/>
    </location>
</feature>
<feature type="compositionally biased region" description="Polar residues" evidence="1">
    <location>
        <begin position="283"/>
        <end position="295"/>
    </location>
</feature>
<feature type="region of interest" description="Disordered" evidence="1">
    <location>
        <begin position="274"/>
        <end position="298"/>
    </location>
</feature>
<evidence type="ECO:0000313" key="3">
    <source>
        <dbReference type="EMBL" id="KAK0322436.1"/>
    </source>
</evidence>
<dbReference type="PANTHER" id="PTHR35391:SF5">
    <property type="entry name" value="DUF6590 DOMAIN-CONTAINING PROTEIN"/>
    <property type="match status" value="1"/>
</dbReference>
<dbReference type="PANTHER" id="PTHR35391">
    <property type="entry name" value="C2H2-TYPE DOMAIN-CONTAINING PROTEIN-RELATED"/>
    <property type="match status" value="1"/>
</dbReference>
<feature type="compositionally biased region" description="Low complexity" evidence="1">
    <location>
        <begin position="729"/>
        <end position="756"/>
    </location>
</feature>
<comment type="caution">
    <text evidence="3">The sequence shown here is derived from an EMBL/GenBank/DDBJ whole genome shotgun (WGS) entry which is preliminary data.</text>
</comment>
<feature type="compositionally biased region" description="Low complexity" evidence="1">
    <location>
        <begin position="702"/>
        <end position="713"/>
    </location>
</feature>
<name>A0AAN6FU85_9PEZI</name>
<feature type="region of interest" description="Disordered" evidence="1">
    <location>
        <begin position="316"/>
        <end position="436"/>
    </location>
</feature>
<feature type="compositionally biased region" description="Basic and acidic residues" evidence="1">
    <location>
        <begin position="1"/>
        <end position="10"/>
    </location>
</feature>
<proteinExistence type="predicted"/>